<evidence type="ECO:0000313" key="3">
    <source>
        <dbReference type="Proteomes" id="UP001107558"/>
    </source>
</evidence>
<gene>
    <name evidence="2" type="ORF">PVAND_002880</name>
</gene>
<dbReference type="AlphaFoldDB" id="A0A9J6BSS6"/>
<reference evidence="2" key="1">
    <citation type="submission" date="2021-03" db="EMBL/GenBank/DDBJ databases">
        <title>Chromosome level genome of the anhydrobiotic midge Polypedilum vanderplanki.</title>
        <authorList>
            <person name="Yoshida Y."/>
            <person name="Kikawada T."/>
            <person name="Gusev O."/>
        </authorList>
    </citation>
    <scope>NUCLEOTIDE SEQUENCE</scope>
    <source>
        <strain evidence="2">NIAS01</strain>
        <tissue evidence="2">Whole body or cell culture</tissue>
    </source>
</reference>
<keyword evidence="1" id="KW-0732">Signal</keyword>
<evidence type="ECO:0000313" key="2">
    <source>
        <dbReference type="EMBL" id="KAG5672786.1"/>
    </source>
</evidence>
<evidence type="ECO:0000256" key="1">
    <source>
        <dbReference type="SAM" id="SignalP"/>
    </source>
</evidence>
<sequence length="90" mass="9598">MKTFTFLLVATLATVAFSYPQQVANTVEQLKVVPAIIGDGIKSIGKELIDSAVDSHQRAIGTVANVIRNAEQLGPPLPPIASKARRELDS</sequence>
<keyword evidence="3" id="KW-1185">Reference proteome</keyword>
<accession>A0A9J6BSS6</accession>
<organism evidence="2 3">
    <name type="scientific">Polypedilum vanderplanki</name>
    <name type="common">Sleeping chironomid midge</name>
    <dbReference type="NCBI Taxonomy" id="319348"/>
    <lineage>
        <taxon>Eukaryota</taxon>
        <taxon>Metazoa</taxon>
        <taxon>Ecdysozoa</taxon>
        <taxon>Arthropoda</taxon>
        <taxon>Hexapoda</taxon>
        <taxon>Insecta</taxon>
        <taxon>Pterygota</taxon>
        <taxon>Neoptera</taxon>
        <taxon>Endopterygota</taxon>
        <taxon>Diptera</taxon>
        <taxon>Nematocera</taxon>
        <taxon>Chironomoidea</taxon>
        <taxon>Chironomidae</taxon>
        <taxon>Chironominae</taxon>
        <taxon>Polypedilum</taxon>
        <taxon>Polypedilum</taxon>
    </lineage>
</organism>
<feature type="signal peptide" evidence="1">
    <location>
        <begin position="1"/>
        <end position="18"/>
    </location>
</feature>
<name>A0A9J6BSS6_POLVA</name>
<protein>
    <submittedName>
        <fullName evidence="2">Uncharacterized protein</fullName>
    </submittedName>
</protein>
<feature type="chain" id="PRO_5039893280" evidence="1">
    <location>
        <begin position="19"/>
        <end position="90"/>
    </location>
</feature>
<proteinExistence type="predicted"/>
<dbReference type="Proteomes" id="UP001107558">
    <property type="component" value="Chromosome 3"/>
</dbReference>
<dbReference type="EMBL" id="JADBJN010000003">
    <property type="protein sequence ID" value="KAG5672786.1"/>
    <property type="molecule type" value="Genomic_DNA"/>
</dbReference>
<comment type="caution">
    <text evidence="2">The sequence shown here is derived from an EMBL/GenBank/DDBJ whole genome shotgun (WGS) entry which is preliminary data.</text>
</comment>